<name>A0A7W9A4H3_9CAUL</name>
<dbReference type="InterPro" id="IPR006342">
    <property type="entry name" value="FkbM_mtfrase"/>
</dbReference>
<sequence>MSWVPPSTLVEKLKRLLFSPRQELDRIVARELRKGETEIHLLPQLVDPARIAIDVGANRGVWTRQMAALCPEVHAFEPNPKIFAILDAAKPANAVTYPLALSDRDGGSSLYVPRSARGYSNQRATLVPDQQPGVETGVVDVETVRLDDLDLPPCGFIKIDVEGHEAAVLAGARATLMRDRPTLLIEIEERHTGVPIEQAIAEVEAMGYDAFFLEGGQLTGIAAFDPDRQHRQAVDTPDYVYNFIFKTRDISQGIP</sequence>
<dbReference type="PANTHER" id="PTHR34203">
    <property type="entry name" value="METHYLTRANSFERASE, FKBM FAMILY PROTEIN"/>
    <property type="match status" value="1"/>
</dbReference>
<proteinExistence type="predicted"/>
<evidence type="ECO:0000313" key="2">
    <source>
        <dbReference type="EMBL" id="MBB5661048.1"/>
    </source>
</evidence>
<dbReference type="GO" id="GO:0032259">
    <property type="term" value="P:methylation"/>
    <property type="evidence" value="ECO:0007669"/>
    <property type="project" value="UniProtKB-KW"/>
</dbReference>
<evidence type="ECO:0000313" key="3">
    <source>
        <dbReference type="Proteomes" id="UP000548978"/>
    </source>
</evidence>
<reference evidence="2 3" key="1">
    <citation type="submission" date="2020-08" db="EMBL/GenBank/DDBJ databases">
        <title>Genomic Encyclopedia of Type Strains, Phase IV (KMG-IV): sequencing the most valuable type-strain genomes for metagenomic binning, comparative biology and taxonomic classification.</title>
        <authorList>
            <person name="Goeker M."/>
        </authorList>
    </citation>
    <scope>NUCLEOTIDE SEQUENCE [LARGE SCALE GENOMIC DNA]</scope>
    <source>
        <strain evidence="2 3">DSM 24448</strain>
    </source>
</reference>
<dbReference type="AlphaFoldDB" id="A0A7W9A4H3"/>
<dbReference type="NCBIfam" id="TIGR01444">
    <property type="entry name" value="fkbM_fam"/>
    <property type="match status" value="1"/>
</dbReference>
<dbReference type="RefSeq" id="WP_123288293.1">
    <property type="nucleotide sequence ID" value="NZ_JACIJB010000007.1"/>
</dbReference>
<evidence type="ECO:0000259" key="1">
    <source>
        <dbReference type="Pfam" id="PF05050"/>
    </source>
</evidence>
<dbReference type="SUPFAM" id="SSF53335">
    <property type="entry name" value="S-adenosyl-L-methionine-dependent methyltransferases"/>
    <property type="match status" value="1"/>
</dbReference>
<protein>
    <submittedName>
        <fullName evidence="2">FkbM family methyltransferase</fullName>
    </submittedName>
</protein>
<keyword evidence="3" id="KW-1185">Reference proteome</keyword>
<dbReference type="OrthoDB" id="9814604at2"/>
<dbReference type="EMBL" id="JACIJB010000007">
    <property type="protein sequence ID" value="MBB5661048.1"/>
    <property type="molecule type" value="Genomic_DNA"/>
</dbReference>
<dbReference type="GO" id="GO:0008168">
    <property type="term" value="F:methyltransferase activity"/>
    <property type="evidence" value="ECO:0007669"/>
    <property type="project" value="UniProtKB-KW"/>
</dbReference>
<gene>
    <name evidence="2" type="ORF">FHS65_001806</name>
</gene>
<dbReference type="PANTHER" id="PTHR34203:SF15">
    <property type="entry name" value="SLL1173 PROTEIN"/>
    <property type="match status" value="1"/>
</dbReference>
<dbReference type="InterPro" id="IPR029063">
    <property type="entry name" value="SAM-dependent_MTases_sf"/>
</dbReference>
<organism evidence="2 3">
    <name type="scientific">Brevundimonas halotolerans</name>
    <dbReference type="NCBI Taxonomy" id="69670"/>
    <lineage>
        <taxon>Bacteria</taxon>
        <taxon>Pseudomonadati</taxon>
        <taxon>Pseudomonadota</taxon>
        <taxon>Alphaproteobacteria</taxon>
        <taxon>Caulobacterales</taxon>
        <taxon>Caulobacteraceae</taxon>
        <taxon>Brevundimonas</taxon>
    </lineage>
</organism>
<dbReference type="Pfam" id="PF05050">
    <property type="entry name" value="Methyltransf_21"/>
    <property type="match status" value="1"/>
</dbReference>
<comment type="caution">
    <text evidence="2">The sequence shown here is derived from an EMBL/GenBank/DDBJ whole genome shotgun (WGS) entry which is preliminary data.</text>
</comment>
<dbReference type="InterPro" id="IPR052514">
    <property type="entry name" value="SAM-dependent_MTase"/>
</dbReference>
<feature type="domain" description="Methyltransferase FkbM" evidence="1">
    <location>
        <begin position="54"/>
        <end position="208"/>
    </location>
</feature>
<keyword evidence="2" id="KW-0489">Methyltransferase</keyword>
<keyword evidence="2" id="KW-0808">Transferase</keyword>
<dbReference type="Proteomes" id="UP000548978">
    <property type="component" value="Unassembled WGS sequence"/>
</dbReference>
<accession>A0A7W9A4H3</accession>
<dbReference type="Gene3D" id="3.40.50.150">
    <property type="entry name" value="Vaccinia Virus protein VP39"/>
    <property type="match status" value="1"/>
</dbReference>